<comment type="caution">
    <text evidence="2">The sequence shown here is derived from an EMBL/GenBank/DDBJ whole genome shotgun (WGS) entry which is preliminary data.</text>
</comment>
<dbReference type="EMBL" id="CAMXCT030003338">
    <property type="protein sequence ID" value="CAL4791274.1"/>
    <property type="molecule type" value="Genomic_DNA"/>
</dbReference>
<feature type="signal peptide" evidence="1">
    <location>
        <begin position="1"/>
        <end position="27"/>
    </location>
</feature>
<dbReference type="OrthoDB" id="25131at2759"/>
<organism evidence="2">
    <name type="scientific">Cladocopium goreaui</name>
    <dbReference type="NCBI Taxonomy" id="2562237"/>
    <lineage>
        <taxon>Eukaryota</taxon>
        <taxon>Sar</taxon>
        <taxon>Alveolata</taxon>
        <taxon>Dinophyceae</taxon>
        <taxon>Suessiales</taxon>
        <taxon>Symbiodiniaceae</taxon>
        <taxon>Cladocopium</taxon>
    </lineage>
</organism>
<feature type="chain" id="PRO_5043271057" evidence="1">
    <location>
        <begin position="28"/>
        <end position="433"/>
    </location>
</feature>
<dbReference type="InterPro" id="IPR008479">
    <property type="entry name" value="DUF760"/>
</dbReference>
<dbReference type="InterPro" id="IPR038925">
    <property type="entry name" value="At3g17800-like"/>
</dbReference>
<evidence type="ECO:0000313" key="3">
    <source>
        <dbReference type="EMBL" id="CAL1157337.1"/>
    </source>
</evidence>
<dbReference type="Proteomes" id="UP001152797">
    <property type="component" value="Unassembled WGS sequence"/>
</dbReference>
<accession>A0A9P1D7G5</accession>
<evidence type="ECO:0000313" key="4">
    <source>
        <dbReference type="Proteomes" id="UP001152797"/>
    </source>
</evidence>
<dbReference type="EMBL" id="CAMXCT010003338">
    <property type="protein sequence ID" value="CAI4003962.1"/>
    <property type="molecule type" value="Genomic_DNA"/>
</dbReference>
<dbReference type="PANTHER" id="PTHR31808:SF4">
    <property type="entry name" value="LIGASE, PUTATIVE (DUF760)-RELATED"/>
    <property type="match status" value="1"/>
</dbReference>
<reference evidence="2" key="1">
    <citation type="submission" date="2022-10" db="EMBL/GenBank/DDBJ databases">
        <authorList>
            <person name="Chen Y."/>
            <person name="Dougan E. K."/>
            <person name="Chan C."/>
            <person name="Rhodes N."/>
            <person name="Thang M."/>
        </authorList>
    </citation>
    <scope>NUCLEOTIDE SEQUENCE</scope>
</reference>
<keyword evidence="1" id="KW-0732">Signal</keyword>
<keyword evidence="4" id="KW-1185">Reference proteome</keyword>
<gene>
    <name evidence="2" type="ORF">C1SCF055_LOCUS29785</name>
</gene>
<evidence type="ECO:0000256" key="1">
    <source>
        <dbReference type="SAM" id="SignalP"/>
    </source>
</evidence>
<protein>
    <submittedName>
        <fullName evidence="2">Uncharacterized protein</fullName>
    </submittedName>
</protein>
<evidence type="ECO:0000313" key="2">
    <source>
        <dbReference type="EMBL" id="CAI4003962.1"/>
    </source>
</evidence>
<dbReference type="EMBL" id="CAMXCT020003338">
    <property type="protein sequence ID" value="CAL1157337.1"/>
    <property type="molecule type" value="Genomic_DNA"/>
</dbReference>
<sequence length="433" mass="49000">MWRRKDCRWLSALALTLLARDVFDAFASSWREDMVRQKVPLIRRGREALLHAAEEGDSAAPALWSPGPAKLETKAARRVQKHLQYDPLLVLVDETVKEEFKLLAAKKAKQESSRPNPPGAMGEALGLLSLRRRIAHIQRKERLKTASELMYLMVASMFKYLEVPFIPPLKGGGLVRLDMDGEQLRGLTEIYSMEALELVRDHLFNIVGVEARKMGPEAPALRIAMYQAGQVYAMSALFGYYLRKADVRYQLDKIVSLHEVEEDEPDEPEIGETRKRHRRPVPRWMELSWQKGDSRVDTSLKEYIQSFGPEELRQIRSLASAEAQAVMELQISALFGNLRVLKSKLLKAIEVRGSKLQANSKGAENDEEATELLEQGLVSGRVESISISYDNLRRLILEAVAFGSVLFDAEREADSTYELTPVTPSDRRDLDLG</sequence>
<dbReference type="Pfam" id="PF05542">
    <property type="entry name" value="DUF760"/>
    <property type="match status" value="2"/>
</dbReference>
<proteinExistence type="predicted"/>
<reference evidence="3" key="2">
    <citation type="submission" date="2024-04" db="EMBL/GenBank/DDBJ databases">
        <authorList>
            <person name="Chen Y."/>
            <person name="Shah S."/>
            <person name="Dougan E. K."/>
            <person name="Thang M."/>
            <person name="Chan C."/>
        </authorList>
    </citation>
    <scope>NUCLEOTIDE SEQUENCE [LARGE SCALE GENOMIC DNA]</scope>
</reference>
<dbReference type="PANTHER" id="PTHR31808">
    <property type="entry name" value="EXPRESSED PROTEIN"/>
    <property type="match status" value="1"/>
</dbReference>
<name>A0A9P1D7G5_9DINO</name>
<dbReference type="AlphaFoldDB" id="A0A9P1D7G5"/>